<dbReference type="Gene3D" id="2.60.120.590">
    <property type="entry name" value="Alpha-ketoglutarate-dependent dioxygenase AlkB-like"/>
    <property type="match status" value="1"/>
</dbReference>
<dbReference type="PANTHER" id="PTHR16557:SF2">
    <property type="entry name" value="NUCLEIC ACID DIOXYGENASE ALKBH1"/>
    <property type="match status" value="1"/>
</dbReference>
<dbReference type="PANTHER" id="PTHR16557">
    <property type="entry name" value="ALKYLATED DNA REPAIR PROTEIN ALKB-RELATED"/>
    <property type="match status" value="1"/>
</dbReference>
<dbReference type="InterPro" id="IPR004574">
    <property type="entry name" value="Alkb"/>
</dbReference>
<evidence type="ECO:0000313" key="7">
    <source>
        <dbReference type="EMBL" id="KAL1621961.1"/>
    </source>
</evidence>
<proteinExistence type="predicted"/>
<keyword evidence="5" id="KW-0408">Iron</keyword>
<dbReference type="InterPro" id="IPR037151">
    <property type="entry name" value="AlkB-like_sf"/>
</dbReference>
<dbReference type="EMBL" id="JAJVDC020000143">
    <property type="protein sequence ID" value="KAL1621961.1"/>
    <property type="molecule type" value="Genomic_DNA"/>
</dbReference>
<keyword evidence="8" id="KW-1185">Reference proteome</keyword>
<keyword evidence="3" id="KW-0223">Dioxygenase</keyword>
<dbReference type="InterPro" id="IPR027450">
    <property type="entry name" value="AlkB-like"/>
</dbReference>
<keyword evidence="4" id="KW-0560">Oxidoreductase</keyword>
<evidence type="ECO:0000259" key="6">
    <source>
        <dbReference type="Pfam" id="PF13532"/>
    </source>
</evidence>
<dbReference type="Pfam" id="PF13532">
    <property type="entry name" value="2OG-FeII_Oxy_2"/>
    <property type="match status" value="1"/>
</dbReference>
<evidence type="ECO:0000256" key="1">
    <source>
        <dbReference type="ARBA" id="ARBA00001954"/>
    </source>
</evidence>
<accession>A0ABR3SIK7</accession>
<evidence type="ECO:0000256" key="4">
    <source>
        <dbReference type="ARBA" id="ARBA00023002"/>
    </source>
</evidence>
<protein>
    <recommendedName>
        <fullName evidence="6">Alpha-ketoglutarate-dependent dioxygenase AlkB-like domain-containing protein</fullName>
    </recommendedName>
</protein>
<keyword evidence="2" id="KW-0479">Metal-binding</keyword>
<gene>
    <name evidence="7" type="ORF">SLS56_008972</name>
</gene>
<evidence type="ECO:0000256" key="5">
    <source>
        <dbReference type="ARBA" id="ARBA00023004"/>
    </source>
</evidence>
<dbReference type="SUPFAM" id="SSF51197">
    <property type="entry name" value="Clavaminate synthase-like"/>
    <property type="match status" value="1"/>
</dbReference>
<organism evidence="7 8">
    <name type="scientific">Neofusicoccum ribis</name>
    <dbReference type="NCBI Taxonomy" id="45134"/>
    <lineage>
        <taxon>Eukaryota</taxon>
        <taxon>Fungi</taxon>
        <taxon>Dikarya</taxon>
        <taxon>Ascomycota</taxon>
        <taxon>Pezizomycotina</taxon>
        <taxon>Dothideomycetes</taxon>
        <taxon>Dothideomycetes incertae sedis</taxon>
        <taxon>Botryosphaeriales</taxon>
        <taxon>Botryosphaeriaceae</taxon>
        <taxon>Neofusicoccum</taxon>
    </lineage>
</organism>
<name>A0ABR3SIK7_9PEZI</name>
<evidence type="ECO:0000313" key="8">
    <source>
        <dbReference type="Proteomes" id="UP001521116"/>
    </source>
</evidence>
<evidence type="ECO:0000256" key="3">
    <source>
        <dbReference type="ARBA" id="ARBA00022964"/>
    </source>
</evidence>
<dbReference type="Proteomes" id="UP001521116">
    <property type="component" value="Unassembled WGS sequence"/>
</dbReference>
<evidence type="ECO:0000256" key="2">
    <source>
        <dbReference type="ARBA" id="ARBA00022723"/>
    </source>
</evidence>
<sequence length="282" mass="31682">MSLDAHERPPDRIRNAYKKYQKLRGRALDSDPDLLDLRAVAADTVDQLHVVRSISPTGLRPIFEAFVAGSSSDSLALPDAPVPVYEHRHMPGLHIVPSLFPDTIQKSLLSRLIHRDLSNSAHQTNVHLHYHVPYPSASSSFFKNAPSSQPLFTPKDPDIHKPLSISQVLNRKLRWVTLGGQYDWTRKIYPSAPPPPFPSDVGALLGGVFPEMTPQAAIVNFYTPGDTLSMHRDVSEECDRGLDWPALSTVSHDGGSAEDPYEQWRGWMRSKRINLNVRQMWD</sequence>
<comment type="caution">
    <text evidence="7">The sequence shown here is derived from an EMBL/GenBank/DDBJ whole genome shotgun (WGS) entry which is preliminary data.</text>
</comment>
<reference evidence="7 8" key="1">
    <citation type="submission" date="2024-02" db="EMBL/GenBank/DDBJ databases">
        <title>De novo assembly and annotation of 12 fungi associated with fruit tree decline syndrome in Ontario, Canada.</title>
        <authorList>
            <person name="Sulman M."/>
            <person name="Ellouze W."/>
            <person name="Ilyukhin E."/>
        </authorList>
    </citation>
    <scope>NUCLEOTIDE SEQUENCE [LARGE SCALE GENOMIC DNA]</scope>
    <source>
        <strain evidence="7 8">M1-105</strain>
    </source>
</reference>
<feature type="domain" description="Alpha-ketoglutarate-dependent dioxygenase AlkB-like" evidence="6">
    <location>
        <begin position="135"/>
        <end position="237"/>
    </location>
</feature>
<comment type="cofactor">
    <cofactor evidence="1">
        <name>Fe(2+)</name>
        <dbReference type="ChEBI" id="CHEBI:29033"/>
    </cofactor>
</comment>